<dbReference type="EMBL" id="JAVFWL010000006">
    <property type="protein sequence ID" value="KAK6766273.1"/>
    <property type="molecule type" value="Genomic_DNA"/>
</dbReference>
<reference evidence="2 3" key="1">
    <citation type="submission" date="2023-08" db="EMBL/GenBank/DDBJ databases">
        <title>A Necator americanus chromosomal reference genome.</title>
        <authorList>
            <person name="Ilik V."/>
            <person name="Petrzelkova K.J."/>
            <person name="Pardy F."/>
            <person name="Fuh T."/>
            <person name="Niatou-Singa F.S."/>
            <person name="Gouil Q."/>
            <person name="Baker L."/>
            <person name="Ritchie M.E."/>
            <person name="Jex A.R."/>
            <person name="Gazzola D."/>
            <person name="Li H."/>
            <person name="Toshio Fujiwara R."/>
            <person name="Zhan B."/>
            <person name="Aroian R.V."/>
            <person name="Pafco B."/>
            <person name="Schwarz E.M."/>
        </authorList>
    </citation>
    <scope>NUCLEOTIDE SEQUENCE [LARGE SCALE GENOMIC DNA]</scope>
    <source>
        <strain evidence="2 3">Aroian</strain>
        <tissue evidence="2">Whole animal</tissue>
    </source>
</reference>
<accession>A0ABR1EUI6</accession>
<keyword evidence="1" id="KW-1133">Transmembrane helix</keyword>
<name>A0ABR1EUI6_NECAM</name>
<evidence type="ECO:0000256" key="1">
    <source>
        <dbReference type="SAM" id="Phobius"/>
    </source>
</evidence>
<dbReference type="Proteomes" id="UP001303046">
    <property type="component" value="Unassembled WGS sequence"/>
</dbReference>
<evidence type="ECO:0000313" key="2">
    <source>
        <dbReference type="EMBL" id="KAK6766273.1"/>
    </source>
</evidence>
<proteinExistence type="predicted"/>
<sequence length="100" mass="11637">MLTLPNDPVMLVQLQRPITTLAWVMLLYPLVFAISVQGLLILFTYNVQEILFFGITIRFIPEKNASYSPRHPSVAIKTNLLVCLFEYRTQSRCISLFWMK</sequence>
<feature type="transmembrane region" description="Helical" evidence="1">
    <location>
        <begin position="20"/>
        <end position="43"/>
    </location>
</feature>
<keyword evidence="1" id="KW-0812">Transmembrane</keyword>
<organism evidence="2 3">
    <name type="scientific">Necator americanus</name>
    <name type="common">Human hookworm</name>
    <dbReference type="NCBI Taxonomy" id="51031"/>
    <lineage>
        <taxon>Eukaryota</taxon>
        <taxon>Metazoa</taxon>
        <taxon>Ecdysozoa</taxon>
        <taxon>Nematoda</taxon>
        <taxon>Chromadorea</taxon>
        <taxon>Rhabditida</taxon>
        <taxon>Rhabditina</taxon>
        <taxon>Rhabditomorpha</taxon>
        <taxon>Strongyloidea</taxon>
        <taxon>Ancylostomatidae</taxon>
        <taxon>Bunostominae</taxon>
        <taxon>Necator</taxon>
    </lineage>
</organism>
<keyword evidence="3" id="KW-1185">Reference proteome</keyword>
<gene>
    <name evidence="2" type="primary">Necator_chrX.g26060</name>
    <name evidence="2" type="ORF">RB195_025894</name>
</gene>
<evidence type="ECO:0000313" key="3">
    <source>
        <dbReference type="Proteomes" id="UP001303046"/>
    </source>
</evidence>
<comment type="caution">
    <text evidence="2">The sequence shown here is derived from an EMBL/GenBank/DDBJ whole genome shotgun (WGS) entry which is preliminary data.</text>
</comment>
<protein>
    <submittedName>
        <fullName evidence="2">Uncharacterized protein</fullName>
    </submittedName>
</protein>
<keyword evidence="1" id="KW-0472">Membrane</keyword>